<feature type="region of interest" description="Disordered" evidence="1">
    <location>
        <begin position="23"/>
        <end position="56"/>
    </location>
</feature>
<evidence type="ECO:0000256" key="1">
    <source>
        <dbReference type="SAM" id="MobiDB-lite"/>
    </source>
</evidence>
<name>A0A5B7EQX6_PORTR</name>
<gene>
    <name evidence="2" type="ORF">E2C01_029107</name>
</gene>
<reference evidence="2 3" key="1">
    <citation type="submission" date="2019-05" db="EMBL/GenBank/DDBJ databases">
        <title>Another draft genome of Portunus trituberculatus and its Hox gene families provides insights of decapod evolution.</title>
        <authorList>
            <person name="Jeong J.-H."/>
            <person name="Song I."/>
            <person name="Kim S."/>
            <person name="Choi T."/>
            <person name="Kim D."/>
            <person name="Ryu S."/>
            <person name="Kim W."/>
        </authorList>
    </citation>
    <scope>NUCLEOTIDE SEQUENCE [LARGE SCALE GENOMIC DNA]</scope>
    <source>
        <tissue evidence="2">Muscle</tissue>
    </source>
</reference>
<feature type="compositionally biased region" description="Polar residues" evidence="1">
    <location>
        <begin position="77"/>
        <end position="91"/>
    </location>
</feature>
<dbReference type="Proteomes" id="UP000324222">
    <property type="component" value="Unassembled WGS sequence"/>
</dbReference>
<evidence type="ECO:0000313" key="2">
    <source>
        <dbReference type="EMBL" id="MPC35678.1"/>
    </source>
</evidence>
<comment type="caution">
    <text evidence="2">The sequence shown here is derived from an EMBL/GenBank/DDBJ whole genome shotgun (WGS) entry which is preliminary data.</text>
</comment>
<accession>A0A5B7EQX6</accession>
<sequence length="127" mass="14227">MDKYKCSVCRVVYFVLRATDPFIPHDAPRPSHVSPHTRSTPSSSPPTPVTRSLSKVAHQDRRLAMVQLCRHHRTAPLQRSSVLATSPQTPGAQYPEGDVRPKETPSLRDPTAHHLHPPSKEMLSRRA</sequence>
<evidence type="ECO:0000313" key="3">
    <source>
        <dbReference type="Proteomes" id="UP000324222"/>
    </source>
</evidence>
<protein>
    <submittedName>
        <fullName evidence="2">Uncharacterized protein</fullName>
    </submittedName>
</protein>
<feature type="region of interest" description="Disordered" evidence="1">
    <location>
        <begin position="71"/>
        <end position="127"/>
    </location>
</feature>
<feature type="compositionally biased region" description="Basic and acidic residues" evidence="1">
    <location>
        <begin position="97"/>
        <end position="127"/>
    </location>
</feature>
<dbReference type="AlphaFoldDB" id="A0A5B7EQX6"/>
<organism evidence="2 3">
    <name type="scientific">Portunus trituberculatus</name>
    <name type="common">Swimming crab</name>
    <name type="synonym">Neptunus trituberculatus</name>
    <dbReference type="NCBI Taxonomy" id="210409"/>
    <lineage>
        <taxon>Eukaryota</taxon>
        <taxon>Metazoa</taxon>
        <taxon>Ecdysozoa</taxon>
        <taxon>Arthropoda</taxon>
        <taxon>Crustacea</taxon>
        <taxon>Multicrustacea</taxon>
        <taxon>Malacostraca</taxon>
        <taxon>Eumalacostraca</taxon>
        <taxon>Eucarida</taxon>
        <taxon>Decapoda</taxon>
        <taxon>Pleocyemata</taxon>
        <taxon>Brachyura</taxon>
        <taxon>Eubrachyura</taxon>
        <taxon>Portunoidea</taxon>
        <taxon>Portunidae</taxon>
        <taxon>Portuninae</taxon>
        <taxon>Portunus</taxon>
    </lineage>
</organism>
<dbReference type="EMBL" id="VSRR010003323">
    <property type="protein sequence ID" value="MPC35678.1"/>
    <property type="molecule type" value="Genomic_DNA"/>
</dbReference>
<proteinExistence type="predicted"/>
<keyword evidence="3" id="KW-1185">Reference proteome</keyword>
<feature type="compositionally biased region" description="Low complexity" evidence="1">
    <location>
        <begin position="30"/>
        <end position="42"/>
    </location>
</feature>